<evidence type="ECO:0000256" key="1">
    <source>
        <dbReference type="SAM" id="Coils"/>
    </source>
</evidence>
<dbReference type="EMBL" id="JAETWB010000007">
    <property type="protein sequence ID" value="MBL6079638.1"/>
    <property type="molecule type" value="Genomic_DNA"/>
</dbReference>
<accession>A0ABS1U4S0</accession>
<evidence type="ECO:0000313" key="4">
    <source>
        <dbReference type="Proteomes" id="UP000660885"/>
    </source>
</evidence>
<evidence type="ECO:0000256" key="2">
    <source>
        <dbReference type="SAM" id="MobiDB-lite"/>
    </source>
</evidence>
<protein>
    <submittedName>
        <fullName evidence="3">Uncharacterized protein</fullName>
    </submittedName>
</protein>
<name>A0ABS1U4S0_9PROT</name>
<gene>
    <name evidence="3" type="ORF">JMJ56_16590</name>
</gene>
<organism evidence="3 4">
    <name type="scientific">Belnapia arida</name>
    <dbReference type="NCBI Taxonomy" id="2804533"/>
    <lineage>
        <taxon>Bacteria</taxon>
        <taxon>Pseudomonadati</taxon>
        <taxon>Pseudomonadota</taxon>
        <taxon>Alphaproteobacteria</taxon>
        <taxon>Acetobacterales</taxon>
        <taxon>Roseomonadaceae</taxon>
        <taxon>Belnapia</taxon>
    </lineage>
</organism>
<keyword evidence="4" id="KW-1185">Reference proteome</keyword>
<reference evidence="3 4" key="1">
    <citation type="submission" date="2021-01" db="EMBL/GenBank/DDBJ databases">
        <title>Belnapia mucosa sp. nov. and Belnapia arida sp. nov., isolated from the Tabernas Desert (Almeria, Spain).</title>
        <authorList>
            <person name="Molina-Menor E."/>
            <person name="Vidal-Verdu A."/>
            <person name="Calonge A."/>
            <person name="Satari L."/>
            <person name="Pereto J."/>
            <person name="Porcar M."/>
        </authorList>
    </citation>
    <scope>NUCLEOTIDE SEQUENCE [LARGE SCALE GENOMIC DNA]</scope>
    <source>
        <strain evidence="3 4">T18</strain>
    </source>
</reference>
<proteinExistence type="predicted"/>
<keyword evidence="1" id="KW-0175">Coiled coil</keyword>
<sequence length="155" mass="16097">MNQNDAITAAQSLTAEAERLQADAQATRGEADALRSAIQGPSEVVQQAIARLEADARAKTERAHSLERAAASLLSGKVGQEGGSAEGFAAFDTFARASLSPLVARLASAVRGQDHTAGQPGPNGPPPINLQGIGKILEDGLHWLAKESRRQGGRP</sequence>
<comment type="caution">
    <text evidence="3">The sequence shown here is derived from an EMBL/GenBank/DDBJ whole genome shotgun (WGS) entry which is preliminary data.</text>
</comment>
<feature type="coiled-coil region" evidence="1">
    <location>
        <begin position="3"/>
        <end position="69"/>
    </location>
</feature>
<dbReference type="RefSeq" id="WP_202832875.1">
    <property type="nucleotide sequence ID" value="NZ_JAETWB010000007.1"/>
</dbReference>
<feature type="region of interest" description="Disordered" evidence="2">
    <location>
        <begin position="111"/>
        <end position="132"/>
    </location>
</feature>
<evidence type="ECO:0000313" key="3">
    <source>
        <dbReference type="EMBL" id="MBL6079638.1"/>
    </source>
</evidence>
<dbReference type="Proteomes" id="UP000660885">
    <property type="component" value="Unassembled WGS sequence"/>
</dbReference>